<organism evidence="2 3">
    <name type="scientific">Candidatus Magnetominusculus xianensis</name>
    <dbReference type="NCBI Taxonomy" id="1748249"/>
    <lineage>
        <taxon>Bacteria</taxon>
        <taxon>Pseudomonadati</taxon>
        <taxon>Nitrospirota</taxon>
        <taxon>Nitrospiria</taxon>
        <taxon>Nitrospirales</taxon>
        <taxon>Nitrospiraceae</taxon>
        <taxon>Candidatus Magnetominusculus</taxon>
    </lineage>
</organism>
<keyword evidence="1" id="KW-0812">Transmembrane</keyword>
<feature type="transmembrane region" description="Helical" evidence="1">
    <location>
        <begin position="294"/>
        <end position="312"/>
    </location>
</feature>
<gene>
    <name evidence="2" type="ORF">ASN18_1376</name>
</gene>
<evidence type="ECO:0000256" key="1">
    <source>
        <dbReference type="SAM" id="Phobius"/>
    </source>
</evidence>
<comment type="caution">
    <text evidence="2">The sequence shown here is derived from an EMBL/GenBank/DDBJ whole genome shotgun (WGS) entry which is preliminary data.</text>
</comment>
<keyword evidence="1" id="KW-0472">Membrane</keyword>
<protein>
    <recommendedName>
        <fullName evidence="4">Glycosyltransferase RgtA/B/C/D-like domain-containing protein</fullName>
    </recommendedName>
</protein>
<keyword evidence="3" id="KW-1185">Reference proteome</keyword>
<reference evidence="2 3" key="1">
    <citation type="submission" date="2015-11" db="EMBL/GenBank/DDBJ databases">
        <authorList>
            <person name="Lin W."/>
        </authorList>
    </citation>
    <scope>NUCLEOTIDE SEQUENCE [LARGE SCALE GENOMIC DNA]</scope>
    <source>
        <strain evidence="2 3">HCH-1</strain>
    </source>
</reference>
<feature type="transmembrane region" description="Helical" evidence="1">
    <location>
        <begin position="383"/>
        <end position="403"/>
    </location>
</feature>
<feature type="transmembrane region" description="Helical" evidence="1">
    <location>
        <begin position="213"/>
        <end position="229"/>
    </location>
</feature>
<dbReference type="RefSeq" id="WP_085052001.1">
    <property type="nucleotide sequence ID" value="NZ_LNQR01000053.1"/>
</dbReference>
<keyword evidence="1" id="KW-1133">Transmembrane helix</keyword>
<dbReference type="Proteomes" id="UP000060487">
    <property type="component" value="Unassembled WGS sequence"/>
</dbReference>
<dbReference type="EMBL" id="LNQR01000053">
    <property type="protein sequence ID" value="KWT87087.1"/>
    <property type="molecule type" value="Genomic_DNA"/>
</dbReference>
<proteinExistence type="predicted"/>
<feature type="transmembrane region" description="Helical" evidence="1">
    <location>
        <begin position="92"/>
        <end position="110"/>
    </location>
</feature>
<feature type="transmembrane region" description="Helical" evidence="1">
    <location>
        <begin position="21"/>
        <end position="40"/>
    </location>
</feature>
<feature type="transmembrane region" description="Helical" evidence="1">
    <location>
        <begin position="163"/>
        <end position="193"/>
    </location>
</feature>
<accession>A0ABR5SG26</accession>
<sequence>MKNKIKGRRTTPTGTSSSGSNMFLYGFVLSFMALGIFNIMHHEMWRDELEAWMMARDASTIGELFNNIRYQGHPALWFLSLYVLARITPDPLIMQCFHLALAVGVVYVVLRYAPFTKFQRVLFIFGYYPFYEYCVISRNYSYGLLLLLIFLSMFRNKKGIRNYIGLSIVLFLLCQSNPYGAVIAIALALLLIFDFIFLREDATPVSPQMKWKFAAGIFIFICGLLISAMQMRPPRDSVWFHPTFIHDNKLLMLTKFLEAVGCIWRAYIPVPPFKQHFWGHNFINYFFDNPINTVKATVFLSIVLGGLSLMFFLRRRAALFYYFTGTLGITLFSYAIYGGSIRHWGHYFIVFVSAVWISNLYEEKPFKFSPLNKITIFFEGEKTAFFTFVLFVNVVAGVAANTLDYLYPFSSNKEAATYIKANGLDKMPILGDQDFSASGVAAYLNRPVYYPATGRHATFIRWDNNRRAFDGSTIIKEAELYSSHEKQDILLVLNYQITPAAFTPYNIQPVAAFTGSVLYAERFYLYIMKYVPRRL</sequence>
<feature type="transmembrane region" description="Helical" evidence="1">
    <location>
        <begin position="130"/>
        <end position="151"/>
    </location>
</feature>
<feature type="transmembrane region" description="Helical" evidence="1">
    <location>
        <begin position="319"/>
        <end position="338"/>
    </location>
</feature>
<evidence type="ECO:0000313" key="2">
    <source>
        <dbReference type="EMBL" id="KWT87087.1"/>
    </source>
</evidence>
<name>A0ABR5SG26_9BACT</name>
<evidence type="ECO:0008006" key="4">
    <source>
        <dbReference type="Google" id="ProtNLM"/>
    </source>
</evidence>
<evidence type="ECO:0000313" key="3">
    <source>
        <dbReference type="Proteomes" id="UP000060487"/>
    </source>
</evidence>